<evidence type="ECO:0000259" key="1">
    <source>
        <dbReference type="Pfam" id="PF17225"/>
    </source>
</evidence>
<dbReference type="EMBL" id="NMTW01000034">
    <property type="protein sequence ID" value="PDX75615.1"/>
    <property type="molecule type" value="Genomic_DNA"/>
</dbReference>
<organism evidence="2 3">
    <name type="scientific">Faecalibacterium prausnitzii</name>
    <dbReference type="NCBI Taxonomy" id="853"/>
    <lineage>
        <taxon>Bacteria</taxon>
        <taxon>Bacillati</taxon>
        <taxon>Bacillota</taxon>
        <taxon>Clostridia</taxon>
        <taxon>Eubacteriales</taxon>
        <taxon>Oscillospiraceae</taxon>
        <taxon>Faecalibacterium</taxon>
    </lineage>
</organism>
<evidence type="ECO:0000313" key="2">
    <source>
        <dbReference type="EMBL" id="PDX75615.1"/>
    </source>
</evidence>
<reference evidence="2 3" key="1">
    <citation type="journal article" date="2017" name="Front. Microbiol.">
        <title>New Insights into the Diversity of the Genus Faecalibacterium.</title>
        <authorList>
            <person name="Benevides L."/>
            <person name="Burman S."/>
            <person name="Martin R."/>
            <person name="Robert V."/>
            <person name="Thomas M."/>
            <person name="Miquel S."/>
            <person name="Chain F."/>
            <person name="Sokol H."/>
            <person name="Bermudez-Humaran L.G."/>
            <person name="Morrison M."/>
            <person name="Langella P."/>
            <person name="Azevedo V.A."/>
            <person name="Chatel J.M."/>
            <person name="Soares S."/>
        </authorList>
    </citation>
    <scope>NUCLEOTIDE SEQUENCE [LARGE SCALE GENOMIC DNA]</scope>
    <source>
        <strain evidence="2 3">CNCM I 4573</strain>
    </source>
</reference>
<protein>
    <recommendedName>
        <fullName evidence="1">DUF5301 domain-containing protein</fullName>
    </recommendedName>
</protein>
<evidence type="ECO:0000313" key="3">
    <source>
        <dbReference type="Proteomes" id="UP000220157"/>
    </source>
</evidence>
<comment type="caution">
    <text evidence="2">The sequence shown here is derived from an EMBL/GenBank/DDBJ whole genome shotgun (WGS) entry which is preliminary data.</text>
</comment>
<name>A0A2A7A916_9FIRM</name>
<proteinExistence type="predicted"/>
<feature type="domain" description="DUF5301" evidence="1">
    <location>
        <begin position="33"/>
        <end position="129"/>
    </location>
</feature>
<dbReference type="Gene3D" id="2.60.40.4250">
    <property type="match status" value="1"/>
</dbReference>
<gene>
    <name evidence="2" type="ORF">CGS56_07585</name>
</gene>
<accession>A0A2A7A916</accession>
<sequence>MGSYGGNNTYEKFLSLFLCLTCILTLAACGKKAAPITLPRADEITSIDITFEENTVSHSDKTWISEIIADISSSEPTKKESVQDFPQAKSYIRIDFRHETGTETEIITIFAYEDRGKYYLEQPYRGIYKTDRKLFERLNETD</sequence>
<dbReference type="Proteomes" id="UP000220157">
    <property type="component" value="Unassembled WGS sequence"/>
</dbReference>
<dbReference type="InterPro" id="IPR033782">
    <property type="entry name" value="DUF5301"/>
</dbReference>
<dbReference type="Pfam" id="PF17225">
    <property type="entry name" value="DUF5301"/>
    <property type="match status" value="1"/>
</dbReference>
<dbReference type="AlphaFoldDB" id="A0A2A7A916"/>